<feature type="chain" id="PRO_5021498265" evidence="3">
    <location>
        <begin position="32"/>
        <end position="482"/>
    </location>
</feature>
<reference evidence="5 6" key="1">
    <citation type="submission" date="2019-06" db="EMBL/GenBank/DDBJ databases">
        <authorList>
            <person name="Li M."/>
        </authorList>
    </citation>
    <scope>NUCLEOTIDE SEQUENCE [LARGE SCALE GENOMIC DNA]</scope>
    <source>
        <strain evidence="5 6">BGMRC6574</strain>
    </source>
</reference>
<keyword evidence="6" id="KW-1185">Reference proteome</keyword>
<dbReference type="InterPro" id="IPR032789">
    <property type="entry name" value="T2SS-T3SS_pil_N"/>
</dbReference>
<accession>A0A506UI12</accession>
<dbReference type="OrthoDB" id="9775455at2"/>
<dbReference type="PANTHER" id="PTHR30332:SF17">
    <property type="entry name" value="TYPE IV PILIATION SYSTEM PROTEIN DR_0774-RELATED"/>
    <property type="match status" value="1"/>
</dbReference>
<feature type="signal peptide" evidence="3">
    <location>
        <begin position="1"/>
        <end position="31"/>
    </location>
</feature>
<keyword evidence="3" id="KW-0732">Signal</keyword>
<dbReference type="Pfam" id="PF04972">
    <property type="entry name" value="BON"/>
    <property type="match status" value="1"/>
</dbReference>
<sequence length="482" mass="50388">MANVARLAAPTALCASAFIAATGLCASPAAAHSNIIKISENGPDASRDVSLGLNKAVVIDLPADAQDILVADPKVADAVTRSARRLYVFGKQVGQTNIFVFGAGGRQIVSLDLSVERDVSNLQKQLGRFIPGSDIKVEIINDNIVLTGTVKSPQDSARAAQVANIFVSGGEATSSTASATASVLGSNQRNSQIVNLLQITGQDQVKLKVTVAEVKRNILKQLGLDTSLSGYGALQTARLTNLPGSLAASGTDGAQLALGGNLGQGDISGTLRALEQAQVIRTLAEPTLTAISGESADFHVGGQVYFTTVVDDNQSSLESIDYGIELGFTPVVLSPGRISLKINTEVSEPQSTGQSGQYAKSTRTASTSVELPSGGSIVIAGLLSDNVDQTVAGAPGLSKIPVLGTLFRSRNFQRKQSELVVIATPYLVHSVARNKLARPDDNLVPARDGSGYFMGRVNRIYGKTKTDVPDGRYHGLVGYIYK</sequence>
<dbReference type="InterPro" id="IPR007055">
    <property type="entry name" value="BON_dom"/>
</dbReference>
<evidence type="ECO:0000256" key="1">
    <source>
        <dbReference type="RuleBase" id="RU004003"/>
    </source>
</evidence>
<dbReference type="EMBL" id="VHLH01000001">
    <property type="protein sequence ID" value="TPW32964.1"/>
    <property type="molecule type" value="Genomic_DNA"/>
</dbReference>
<protein>
    <submittedName>
        <fullName evidence="5">Type II and III secretion system protein family protein</fullName>
    </submittedName>
</protein>
<feature type="domain" description="BON" evidence="4">
    <location>
        <begin position="111"/>
        <end position="181"/>
    </location>
</feature>
<dbReference type="InterPro" id="IPR050810">
    <property type="entry name" value="Bact_Secretion_Sys_Channel"/>
</dbReference>
<dbReference type="Pfam" id="PF13629">
    <property type="entry name" value="T2SS-T3SS_pil_N"/>
    <property type="match status" value="1"/>
</dbReference>
<gene>
    <name evidence="5" type="ORF">FJU11_00110</name>
</gene>
<feature type="region of interest" description="Disordered" evidence="2">
    <location>
        <begin position="346"/>
        <end position="368"/>
    </location>
</feature>
<dbReference type="PANTHER" id="PTHR30332">
    <property type="entry name" value="PROBABLE GENERAL SECRETION PATHWAY PROTEIN D"/>
    <property type="match status" value="1"/>
</dbReference>
<dbReference type="PROSITE" id="PS50914">
    <property type="entry name" value="BON"/>
    <property type="match status" value="1"/>
</dbReference>
<comment type="similarity">
    <text evidence="1">Belongs to the bacterial secretin family.</text>
</comment>
<dbReference type="GO" id="GO:0009306">
    <property type="term" value="P:protein secretion"/>
    <property type="evidence" value="ECO:0007669"/>
    <property type="project" value="InterPro"/>
</dbReference>
<dbReference type="InterPro" id="IPR004846">
    <property type="entry name" value="T2SS/T3SS_dom"/>
</dbReference>
<dbReference type="GO" id="GO:0015627">
    <property type="term" value="C:type II protein secretion system complex"/>
    <property type="evidence" value="ECO:0007669"/>
    <property type="project" value="TreeGrafter"/>
</dbReference>
<proteinExistence type="inferred from homology"/>
<evidence type="ECO:0000313" key="5">
    <source>
        <dbReference type="EMBL" id="TPW32964.1"/>
    </source>
</evidence>
<comment type="caution">
    <text evidence="5">The sequence shown here is derived from an EMBL/GenBank/DDBJ whole genome shotgun (WGS) entry which is preliminary data.</text>
</comment>
<evidence type="ECO:0000256" key="3">
    <source>
        <dbReference type="SAM" id="SignalP"/>
    </source>
</evidence>
<name>A0A506UI12_9HYPH</name>
<organism evidence="5 6">
    <name type="scientific">Pararhizobium mangrovi</name>
    <dbReference type="NCBI Taxonomy" id="2590452"/>
    <lineage>
        <taxon>Bacteria</taxon>
        <taxon>Pseudomonadati</taxon>
        <taxon>Pseudomonadota</taxon>
        <taxon>Alphaproteobacteria</taxon>
        <taxon>Hyphomicrobiales</taxon>
        <taxon>Rhizobiaceae</taxon>
        <taxon>Rhizobium/Agrobacterium group</taxon>
        <taxon>Pararhizobium</taxon>
    </lineage>
</organism>
<evidence type="ECO:0000313" key="6">
    <source>
        <dbReference type="Proteomes" id="UP000320314"/>
    </source>
</evidence>
<dbReference type="InterPro" id="IPR001775">
    <property type="entry name" value="GspD/PilQ"/>
</dbReference>
<dbReference type="Proteomes" id="UP000320314">
    <property type="component" value="Unassembled WGS sequence"/>
</dbReference>
<dbReference type="PRINTS" id="PR00811">
    <property type="entry name" value="BCTERIALGSPD"/>
</dbReference>
<evidence type="ECO:0000259" key="4">
    <source>
        <dbReference type="PROSITE" id="PS50914"/>
    </source>
</evidence>
<dbReference type="Pfam" id="PF00263">
    <property type="entry name" value="Secretin"/>
    <property type="match status" value="1"/>
</dbReference>
<dbReference type="AlphaFoldDB" id="A0A506UI12"/>
<evidence type="ECO:0000256" key="2">
    <source>
        <dbReference type="SAM" id="MobiDB-lite"/>
    </source>
</evidence>